<reference evidence="2 3" key="1">
    <citation type="journal article" date="2016" name="Genome Announc.">
        <title>First Complete Genome Sequence of a Subdivision 6 Acidobacterium Strain.</title>
        <authorList>
            <person name="Huang S."/>
            <person name="Vieira S."/>
            <person name="Bunk B."/>
            <person name="Riedel T."/>
            <person name="Sproer C."/>
            <person name="Overmann J."/>
        </authorList>
    </citation>
    <scope>NUCLEOTIDE SEQUENCE [LARGE SCALE GENOMIC DNA]</scope>
    <source>
        <strain evidence="3">DSM 100886 HEG_-6_39</strain>
    </source>
</reference>
<dbReference type="EC" id="1.21.-.-" evidence="2"/>
<proteinExistence type="predicted"/>
<dbReference type="InterPro" id="IPR012951">
    <property type="entry name" value="BBE"/>
</dbReference>
<name>A0A143PJ55_LUTPR</name>
<feature type="domain" description="Berberine/berberine-like" evidence="1">
    <location>
        <begin position="167"/>
        <end position="210"/>
    </location>
</feature>
<dbReference type="GO" id="GO:0050660">
    <property type="term" value="F:flavin adenine dinucleotide binding"/>
    <property type="evidence" value="ECO:0007669"/>
    <property type="project" value="InterPro"/>
</dbReference>
<protein>
    <submittedName>
        <fullName evidence="2">Putative FAD-linked oxidoreductase YvdP</fullName>
        <ecNumber evidence="2">1.21.-.-</ecNumber>
    </submittedName>
</protein>
<evidence type="ECO:0000259" key="1">
    <source>
        <dbReference type="Pfam" id="PF08031"/>
    </source>
</evidence>
<reference evidence="3" key="2">
    <citation type="submission" date="2016-04" db="EMBL/GenBank/DDBJ databases">
        <title>First Complete Genome Sequence of a Subdivision 6 Acidobacterium.</title>
        <authorList>
            <person name="Huang S."/>
            <person name="Vieira S."/>
            <person name="Bunk B."/>
            <person name="Riedel T."/>
            <person name="Sproeer C."/>
            <person name="Overmann J."/>
        </authorList>
    </citation>
    <scope>NUCLEOTIDE SEQUENCE [LARGE SCALE GENOMIC DNA]</scope>
    <source>
        <strain evidence="3">DSM 100886 HEG_-6_39</strain>
    </source>
</reference>
<dbReference type="KEGG" id="abac:LuPra_01742"/>
<keyword evidence="3" id="KW-1185">Reference proteome</keyword>
<sequence length="216" mass="23425">MRTFGELVRETPDEVRAGFRVHEETGASATCGYYGDPAAAAAYLAKWKTAFRPVDPRMASSTPNPEGEVWTTTSLAVDGAFLEGMTDGVVDVLARAAVAGRGVGAMLMGLSNGVASRVAMTDTAYPLRGTGLSSLLSAEWKRPADRKRAERWVAEHGAALRPWARRAYVNYLAPSTAERIRDVYGVNYPRLARVKGTYDPTNLFRSNQNILPAARS</sequence>
<keyword evidence="2" id="KW-0560">Oxidoreductase</keyword>
<dbReference type="RefSeq" id="WP_110170375.1">
    <property type="nucleotide sequence ID" value="NZ_CP015136.1"/>
</dbReference>
<dbReference type="OrthoDB" id="545125at2"/>
<dbReference type="Pfam" id="PF08031">
    <property type="entry name" value="BBE"/>
    <property type="match status" value="1"/>
</dbReference>
<gene>
    <name evidence="2" type="primary">yvdP</name>
    <name evidence="2" type="ORF">LuPra_01742</name>
</gene>
<dbReference type="EMBL" id="CP015136">
    <property type="protein sequence ID" value="AMY08541.1"/>
    <property type="molecule type" value="Genomic_DNA"/>
</dbReference>
<organism evidence="2 3">
    <name type="scientific">Luteitalea pratensis</name>
    <dbReference type="NCBI Taxonomy" id="1855912"/>
    <lineage>
        <taxon>Bacteria</taxon>
        <taxon>Pseudomonadati</taxon>
        <taxon>Acidobacteriota</taxon>
        <taxon>Vicinamibacteria</taxon>
        <taxon>Vicinamibacterales</taxon>
        <taxon>Vicinamibacteraceae</taxon>
        <taxon>Luteitalea</taxon>
    </lineage>
</organism>
<evidence type="ECO:0000313" key="2">
    <source>
        <dbReference type="EMBL" id="AMY08541.1"/>
    </source>
</evidence>
<dbReference type="Proteomes" id="UP000076079">
    <property type="component" value="Chromosome"/>
</dbReference>
<evidence type="ECO:0000313" key="3">
    <source>
        <dbReference type="Proteomes" id="UP000076079"/>
    </source>
</evidence>
<accession>A0A143PJ55</accession>
<dbReference type="GO" id="GO:0016491">
    <property type="term" value="F:oxidoreductase activity"/>
    <property type="evidence" value="ECO:0007669"/>
    <property type="project" value="UniProtKB-KW"/>
</dbReference>
<dbReference type="AlphaFoldDB" id="A0A143PJ55"/>
<dbReference type="Gene3D" id="3.40.462.20">
    <property type="match status" value="1"/>
</dbReference>
<dbReference type="STRING" id="1855912.LuPra_01742"/>